<name>A0A2U2DYE8_9HYPH</name>
<dbReference type="Proteomes" id="UP000245252">
    <property type="component" value="Unassembled WGS sequence"/>
</dbReference>
<dbReference type="GO" id="GO:0004190">
    <property type="term" value="F:aspartic-type endopeptidase activity"/>
    <property type="evidence" value="ECO:0007669"/>
    <property type="project" value="InterPro"/>
</dbReference>
<feature type="signal peptide" evidence="2">
    <location>
        <begin position="1"/>
        <end position="26"/>
    </location>
</feature>
<dbReference type="Pfam" id="PF01278">
    <property type="entry name" value="Omptin"/>
    <property type="match status" value="1"/>
</dbReference>
<dbReference type="SUPFAM" id="SSF69917">
    <property type="entry name" value="OMPT-like"/>
    <property type="match status" value="1"/>
</dbReference>
<proteinExistence type="predicted"/>
<dbReference type="InterPro" id="IPR020080">
    <property type="entry name" value="OM_adhesin/peptidase_omptin"/>
</dbReference>
<organism evidence="3 4">
    <name type="scientific">Metarhizobium album</name>
    <dbReference type="NCBI Taxonomy" id="2182425"/>
    <lineage>
        <taxon>Bacteria</taxon>
        <taxon>Pseudomonadati</taxon>
        <taxon>Pseudomonadota</taxon>
        <taxon>Alphaproteobacteria</taxon>
        <taxon>Hyphomicrobiales</taxon>
        <taxon>Rhizobiaceae</taxon>
        <taxon>Metarhizobium</taxon>
    </lineage>
</organism>
<dbReference type="InterPro" id="IPR000036">
    <property type="entry name" value="Peptidase_A26_omptin"/>
</dbReference>
<dbReference type="PIRSF" id="PIRSF001522">
    <property type="entry name" value="Peptidase_A26"/>
    <property type="match status" value="1"/>
</dbReference>
<dbReference type="PRINTS" id="PR00482">
    <property type="entry name" value="OMPTIN"/>
</dbReference>
<sequence length="313" mass="34069">MVFFRSPALLACLTSVALAPALPALAGDETVSGSIGVGLANLYATETVHSDGMKISHLDWESRGVKVLRGALDVEVGGGWTVRAEGKVGIDGDGQMTDYDWVWPFYANTSKGGWSDRSVHDDNRLDHYYTGSIEISRRLFGDHIQNLNFGLGGRYTDVKWSAYGGNFIYSVDAPRDTIGSFSKDERGISYQQKIPVLYATLNGSQDLGRWRLTGALEAGATIKAKDVDDHWMRDLRFKDELAVSAMFGGKAGVEYKLTQGISLYLDGSFETTDFRKGNIKMNNTVSGETTTYKDSAAGSFAAVYIGTGIRGSF</sequence>
<keyword evidence="3" id="KW-0378">Hydrolase</keyword>
<accession>A0A2U2DYE8</accession>
<dbReference type="AlphaFoldDB" id="A0A2U2DYE8"/>
<keyword evidence="4" id="KW-1185">Reference proteome</keyword>
<dbReference type="GO" id="GO:0006508">
    <property type="term" value="P:proteolysis"/>
    <property type="evidence" value="ECO:0007669"/>
    <property type="project" value="UniProtKB-KW"/>
</dbReference>
<feature type="active site" evidence="1">
    <location>
        <position position="228"/>
    </location>
</feature>
<keyword evidence="2" id="KW-0732">Signal</keyword>
<feature type="active site" evidence="1">
    <location>
        <position position="100"/>
    </location>
</feature>
<dbReference type="OrthoDB" id="5464981at2"/>
<evidence type="ECO:0000313" key="3">
    <source>
        <dbReference type="EMBL" id="PWE58330.1"/>
    </source>
</evidence>
<feature type="chain" id="PRO_5015774523" evidence="2">
    <location>
        <begin position="27"/>
        <end position="313"/>
    </location>
</feature>
<reference evidence="3 4" key="1">
    <citation type="submission" date="2018-05" db="EMBL/GenBank/DDBJ databases">
        <title>The draft genome of strain NS-104.</title>
        <authorList>
            <person name="Hang P."/>
            <person name="Jiang J."/>
        </authorList>
    </citation>
    <scope>NUCLEOTIDE SEQUENCE [LARGE SCALE GENOMIC DNA]</scope>
    <source>
        <strain evidence="3 4">NS-104</strain>
    </source>
</reference>
<dbReference type="RefSeq" id="WP_109456849.1">
    <property type="nucleotide sequence ID" value="NZ_QFBC01000001.1"/>
</dbReference>
<comment type="caution">
    <text evidence="3">The sequence shown here is derived from an EMBL/GenBank/DDBJ whole genome shotgun (WGS) entry which is preliminary data.</text>
</comment>
<evidence type="ECO:0000313" key="4">
    <source>
        <dbReference type="Proteomes" id="UP000245252"/>
    </source>
</evidence>
<dbReference type="Gene3D" id="2.40.128.90">
    <property type="entry name" value="OMPT-like"/>
    <property type="match status" value="1"/>
</dbReference>
<feature type="active site" evidence="1">
    <location>
        <position position="230"/>
    </location>
</feature>
<dbReference type="GO" id="GO:0009279">
    <property type="term" value="C:cell outer membrane"/>
    <property type="evidence" value="ECO:0007669"/>
    <property type="project" value="InterPro"/>
</dbReference>
<gene>
    <name evidence="3" type="ORF">DEM27_03980</name>
</gene>
<protein>
    <submittedName>
        <fullName evidence="3">Outer membrane protease</fullName>
    </submittedName>
</protein>
<evidence type="ECO:0000256" key="2">
    <source>
        <dbReference type="SAM" id="SignalP"/>
    </source>
</evidence>
<dbReference type="InterPro" id="IPR053724">
    <property type="entry name" value="OMP_A26_sf"/>
</dbReference>
<keyword evidence="3" id="KW-0645">Protease</keyword>
<evidence type="ECO:0000256" key="1">
    <source>
        <dbReference type="PIRSR" id="PIRSR001522-1"/>
    </source>
</evidence>
<dbReference type="EMBL" id="QFBC01000001">
    <property type="protein sequence ID" value="PWE58330.1"/>
    <property type="molecule type" value="Genomic_DNA"/>
</dbReference>
<feature type="active site" evidence="1">
    <location>
        <position position="98"/>
    </location>
</feature>